<comment type="caution">
    <text evidence="2">The sequence shown here is derived from an EMBL/GenBank/DDBJ whole genome shotgun (WGS) entry which is preliminary data.</text>
</comment>
<name>A0A7C3PKT1_9CYAN</name>
<dbReference type="SUPFAM" id="SSF51735">
    <property type="entry name" value="NAD(P)-binding Rossmann-fold domains"/>
    <property type="match status" value="1"/>
</dbReference>
<evidence type="ECO:0000256" key="1">
    <source>
        <dbReference type="ARBA" id="ARBA00006484"/>
    </source>
</evidence>
<dbReference type="Gene3D" id="3.40.50.720">
    <property type="entry name" value="NAD(P)-binding Rossmann-like Domain"/>
    <property type="match status" value="1"/>
</dbReference>
<proteinExistence type="inferred from homology"/>
<dbReference type="PRINTS" id="PR00081">
    <property type="entry name" value="GDHRDH"/>
</dbReference>
<evidence type="ECO:0000313" key="2">
    <source>
        <dbReference type="EMBL" id="HFN00357.1"/>
    </source>
</evidence>
<protein>
    <submittedName>
        <fullName evidence="2">SDR family oxidoreductase</fullName>
    </submittedName>
</protein>
<dbReference type="InterPro" id="IPR036291">
    <property type="entry name" value="NAD(P)-bd_dom_sf"/>
</dbReference>
<dbReference type="PANTHER" id="PTHR42879">
    <property type="entry name" value="3-OXOACYL-(ACYL-CARRIER-PROTEIN) REDUCTASE"/>
    <property type="match status" value="1"/>
</dbReference>
<sequence>MHSNKVAIITAASRGIGAGCARELVARGYTVSLFARSPGVIDLAQELGGIAIQGSLNSSEDLERLVQTTLNHYQRIDAVVHSFGDPSRPDLLDITDDEWQENFEMLFLSVVRMTRLVTPTMQKQGGGAIVNISACDSCEPDLATPFSGTLRAAMEGFTKLYAKRYRADHIRMNAIAPFFVADSMEELAGWNVPTDLMWQQPVPYQEFAKTVAFLLSDDARWITGTTLKVDEARSVCL</sequence>
<dbReference type="Pfam" id="PF13561">
    <property type="entry name" value="adh_short_C2"/>
    <property type="match status" value="1"/>
</dbReference>
<accession>A0A7C3PKT1</accession>
<dbReference type="AlphaFoldDB" id="A0A7C3PKT1"/>
<organism evidence="2">
    <name type="scientific">Oscillatoriales cyanobacterium SpSt-418</name>
    <dbReference type="NCBI Taxonomy" id="2282169"/>
    <lineage>
        <taxon>Bacteria</taxon>
        <taxon>Bacillati</taxon>
        <taxon>Cyanobacteriota</taxon>
        <taxon>Cyanophyceae</taxon>
        <taxon>Oscillatoriophycideae</taxon>
        <taxon>Oscillatoriales</taxon>
    </lineage>
</organism>
<dbReference type="InterPro" id="IPR050259">
    <property type="entry name" value="SDR"/>
</dbReference>
<dbReference type="InterPro" id="IPR002347">
    <property type="entry name" value="SDR_fam"/>
</dbReference>
<comment type="similarity">
    <text evidence="1">Belongs to the short-chain dehydrogenases/reductases (SDR) family.</text>
</comment>
<dbReference type="EMBL" id="DSRU01000321">
    <property type="protein sequence ID" value="HFN00357.1"/>
    <property type="molecule type" value="Genomic_DNA"/>
</dbReference>
<gene>
    <name evidence="2" type="ORF">ENR64_21940</name>
</gene>
<reference evidence="2" key="1">
    <citation type="journal article" date="2020" name="mSystems">
        <title>Genome- and Community-Level Interaction Insights into Carbon Utilization and Element Cycling Functions of Hydrothermarchaeota in Hydrothermal Sediment.</title>
        <authorList>
            <person name="Zhou Z."/>
            <person name="Liu Y."/>
            <person name="Xu W."/>
            <person name="Pan J."/>
            <person name="Luo Z.H."/>
            <person name="Li M."/>
        </authorList>
    </citation>
    <scope>NUCLEOTIDE SEQUENCE [LARGE SCALE GENOMIC DNA]</scope>
    <source>
        <strain evidence="2">SpSt-418</strain>
    </source>
</reference>